<comment type="caution">
    <text evidence="2">The sequence shown here is derived from an EMBL/GenBank/DDBJ whole genome shotgun (WGS) entry which is preliminary data.</text>
</comment>
<feature type="compositionally biased region" description="Basic and acidic residues" evidence="1">
    <location>
        <begin position="22"/>
        <end position="34"/>
    </location>
</feature>
<evidence type="ECO:0000313" key="3">
    <source>
        <dbReference type="Proteomes" id="UP001397290"/>
    </source>
</evidence>
<feature type="region of interest" description="Disordered" evidence="1">
    <location>
        <begin position="60"/>
        <end position="80"/>
    </location>
</feature>
<evidence type="ECO:0000256" key="1">
    <source>
        <dbReference type="SAM" id="MobiDB-lite"/>
    </source>
</evidence>
<organism evidence="2 3">
    <name type="scientific">Beauveria asiatica</name>
    <dbReference type="NCBI Taxonomy" id="1069075"/>
    <lineage>
        <taxon>Eukaryota</taxon>
        <taxon>Fungi</taxon>
        <taxon>Dikarya</taxon>
        <taxon>Ascomycota</taxon>
        <taxon>Pezizomycotina</taxon>
        <taxon>Sordariomycetes</taxon>
        <taxon>Hypocreomycetidae</taxon>
        <taxon>Hypocreales</taxon>
        <taxon>Cordycipitaceae</taxon>
        <taxon>Beauveria</taxon>
    </lineage>
</organism>
<sequence length="80" mass="9331">MASIRVPNDDEMKLMENAGKASQERREEAEKERIKKERIETERIEKEHIAKERQAALDKLSGKVKEKRHVNSWLSTNSAL</sequence>
<evidence type="ECO:0000313" key="2">
    <source>
        <dbReference type="EMBL" id="KAK8149293.1"/>
    </source>
</evidence>
<dbReference type="EMBL" id="JAAHCF010000054">
    <property type="protein sequence ID" value="KAK8149293.1"/>
    <property type="molecule type" value="Genomic_DNA"/>
</dbReference>
<dbReference type="Proteomes" id="UP001397290">
    <property type="component" value="Unassembled WGS sequence"/>
</dbReference>
<protein>
    <submittedName>
        <fullName evidence="2">Uncharacterized protein</fullName>
    </submittedName>
</protein>
<gene>
    <name evidence="2" type="ORF">G3M48_007542</name>
</gene>
<feature type="region of interest" description="Disordered" evidence="1">
    <location>
        <begin position="1"/>
        <end position="34"/>
    </location>
</feature>
<keyword evidence="3" id="KW-1185">Reference proteome</keyword>
<accession>A0AAW0S4U2</accession>
<name>A0AAW0S4U2_9HYPO</name>
<reference evidence="2 3" key="1">
    <citation type="submission" date="2020-02" db="EMBL/GenBank/DDBJ databases">
        <title>Comparative genomics of the hypocrealean fungal genus Beauvera.</title>
        <authorList>
            <person name="Showalter D.N."/>
            <person name="Bushley K.E."/>
            <person name="Rehner S.A."/>
        </authorList>
    </citation>
    <scope>NUCLEOTIDE SEQUENCE [LARGE SCALE GENOMIC DNA]</scope>
    <source>
        <strain evidence="2 3">ARSEF4384</strain>
    </source>
</reference>
<dbReference type="AlphaFoldDB" id="A0AAW0S4U2"/>
<proteinExistence type="predicted"/>